<sequence length="248" mass="27909">MSTNTEDGPSKQPRLERTVRTSTREVLARLNTGVQQLIPISTYRRRRRPEPPRRSQVGSARHRTQPVPNPVTLIPEGFATIFRPTAEMAMNLADCKTAAYIFGHFNRIGEILFRNGAFTMPRGVFYSISPGEQLHPNVVRTLCFLAADAASKREPVRAWFLPCSFATHVWAGASPSEMDVAYAHPYMPATKTLRHVFIPVAEPDGAYYLVLIDLKDRVVYSLDVCRSAETVAQREALIDKLVIFPYYG</sequence>
<protein>
    <submittedName>
        <fullName evidence="2">Uncharacterized protein</fullName>
    </submittedName>
</protein>
<comment type="caution">
    <text evidence="2">The sequence shown here is derived from an EMBL/GenBank/DDBJ whole genome shotgun (WGS) entry which is preliminary data.</text>
</comment>
<accession>A0ABU6SPP3</accession>
<dbReference type="Proteomes" id="UP001341840">
    <property type="component" value="Unassembled WGS sequence"/>
</dbReference>
<keyword evidence="3" id="KW-1185">Reference proteome</keyword>
<name>A0ABU6SPP3_9FABA</name>
<proteinExistence type="predicted"/>
<evidence type="ECO:0000313" key="3">
    <source>
        <dbReference type="Proteomes" id="UP001341840"/>
    </source>
</evidence>
<dbReference type="EMBL" id="JASCZI010061279">
    <property type="protein sequence ID" value="MED6138267.1"/>
    <property type="molecule type" value="Genomic_DNA"/>
</dbReference>
<feature type="region of interest" description="Disordered" evidence="1">
    <location>
        <begin position="38"/>
        <end position="69"/>
    </location>
</feature>
<organism evidence="2 3">
    <name type="scientific">Stylosanthes scabra</name>
    <dbReference type="NCBI Taxonomy" id="79078"/>
    <lineage>
        <taxon>Eukaryota</taxon>
        <taxon>Viridiplantae</taxon>
        <taxon>Streptophyta</taxon>
        <taxon>Embryophyta</taxon>
        <taxon>Tracheophyta</taxon>
        <taxon>Spermatophyta</taxon>
        <taxon>Magnoliopsida</taxon>
        <taxon>eudicotyledons</taxon>
        <taxon>Gunneridae</taxon>
        <taxon>Pentapetalae</taxon>
        <taxon>rosids</taxon>
        <taxon>fabids</taxon>
        <taxon>Fabales</taxon>
        <taxon>Fabaceae</taxon>
        <taxon>Papilionoideae</taxon>
        <taxon>50 kb inversion clade</taxon>
        <taxon>dalbergioids sensu lato</taxon>
        <taxon>Dalbergieae</taxon>
        <taxon>Pterocarpus clade</taxon>
        <taxon>Stylosanthes</taxon>
    </lineage>
</organism>
<evidence type="ECO:0000256" key="1">
    <source>
        <dbReference type="SAM" id="MobiDB-lite"/>
    </source>
</evidence>
<gene>
    <name evidence="2" type="ORF">PIB30_072633</name>
</gene>
<reference evidence="2 3" key="1">
    <citation type="journal article" date="2023" name="Plants (Basel)">
        <title>Bridging the Gap: Combining Genomics and Transcriptomics Approaches to Understand Stylosanthes scabra, an Orphan Legume from the Brazilian Caatinga.</title>
        <authorList>
            <person name="Ferreira-Neto J.R.C."/>
            <person name="da Silva M.D."/>
            <person name="Binneck E."/>
            <person name="de Melo N.F."/>
            <person name="da Silva R.H."/>
            <person name="de Melo A.L.T.M."/>
            <person name="Pandolfi V."/>
            <person name="Bustamante F.O."/>
            <person name="Brasileiro-Vidal A.C."/>
            <person name="Benko-Iseppon A.M."/>
        </authorList>
    </citation>
    <scope>NUCLEOTIDE SEQUENCE [LARGE SCALE GENOMIC DNA]</scope>
    <source>
        <tissue evidence="2">Leaves</tissue>
    </source>
</reference>
<evidence type="ECO:0000313" key="2">
    <source>
        <dbReference type="EMBL" id="MED6138267.1"/>
    </source>
</evidence>
<feature type="region of interest" description="Disordered" evidence="1">
    <location>
        <begin position="1"/>
        <end position="21"/>
    </location>
</feature>